<feature type="compositionally biased region" description="Low complexity" evidence="1">
    <location>
        <begin position="37"/>
        <end position="59"/>
    </location>
</feature>
<evidence type="ECO:0000313" key="3">
    <source>
        <dbReference type="EMBL" id="KAK8853422.1"/>
    </source>
</evidence>
<protein>
    <recommendedName>
        <fullName evidence="2">Glycosyltransferase family 18 catalytic domain-containing protein</fullName>
    </recommendedName>
</protein>
<dbReference type="GO" id="GO:0030144">
    <property type="term" value="F:alpha-1,6-mannosylglycoprotein 6-beta-N-acetylglucosaminyltransferase activity"/>
    <property type="evidence" value="ECO:0007669"/>
    <property type="project" value="InterPro"/>
</dbReference>
<evidence type="ECO:0000256" key="1">
    <source>
        <dbReference type="SAM" id="MobiDB-lite"/>
    </source>
</evidence>
<organism evidence="3 4">
    <name type="scientific">Kwoniella newhampshirensis</name>
    <dbReference type="NCBI Taxonomy" id="1651941"/>
    <lineage>
        <taxon>Eukaryota</taxon>
        <taxon>Fungi</taxon>
        <taxon>Dikarya</taxon>
        <taxon>Basidiomycota</taxon>
        <taxon>Agaricomycotina</taxon>
        <taxon>Tremellomycetes</taxon>
        <taxon>Tremellales</taxon>
        <taxon>Cryptococcaceae</taxon>
        <taxon>Kwoniella</taxon>
    </lineage>
</organism>
<evidence type="ECO:0000313" key="4">
    <source>
        <dbReference type="Proteomes" id="UP001388673"/>
    </source>
</evidence>
<dbReference type="EMBL" id="JBCAWK010000007">
    <property type="protein sequence ID" value="KAK8853422.1"/>
    <property type="molecule type" value="Genomic_DNA"/>
</dbReference>
<name>A0AAW0YLL5_9TREE</name>
<dbReference type="KEGG" id="kne:92181386"/>
<sequence length="617" mass="69364">MSPRQAAFRNKNNNNDNNHDSAAHSPFGTRSSSPRQSTFTAFPSTVSSVSSDPSSNVPTATSSNTSASELSGGSGAHTISHRGPHLSQRPPVSPPTDPAYGDTEKGLKYREPVMGAFSLPIPFTRRFVILGIIIVTVIITLTSRSDIVSSSLSSTPSSWFPSSSSISTMDEQKLKDAGMSVSLSALSTTERKLVVAQAENKAKLAPYFNPNPSWGGREHGRDDYKAYTDRKLRELAVCVATNTCRENQTSVIIYGHIFSHFHIYEGYMGGEGIWTASLTETLEKYGYTILHARDDWPYMWYIHNQIPDMVKAIIAWKSGQYGGFADFVKSGWRQNGVPAWKFFVYNYFPDHYNSMVGDAWNIHSEFGYSNKQRNFTLLPYIVDMPPSPPYIPTEERPPQIYILAKFVRYFYPGTQPAWEDHTFYSRAKAELEIDFPGFEFVVGCRDDRNGAEQEAHPMSVPEGIRNLGQMDKTEFERQLANSRGMLGIGWPTLSPSPHVALSYGIPFISPYGMYGWSSPDKPETWSQSQHDTLKALGEPYVYHVLRNDYKQFVSAIRKALSTPIPQFRLPYVTREYQEKAVEDFLATDWKAKAIEILENRKKGIETENGNVIQEFAV</sequence>
<proteinExistence type="predicted"/>
<feature type="region of interest" description="Disordered" evidence="1">
    <location>
        <begin position="1"/>
        <end position="104"/>
    </location>
</feature>
<dbReference type="RefSeq" id="XP_066802608.1">
    <property type="nucleotide sequence ID" value="XM_066947229.1"/>
</dbReference>
<feature type="domain" description="Glycosyltransferase family 18 catalytic" evidence="2">
    <location>
        <begin position="453"/>
        <end position="571"/>
    </location>
</feature>
<dbReference type="InterPro" id="IPR026116">
    <property type="entry name" value="GT18_cat"/>
</dbReference>
<evidence type="ECO:0000259" key="2">
    <source>
        <dbReference type="Pfam" id="PF15024"/>
    </source>
</evidence>
<dbReference type="GeneID" id="92181386"/>
<accession>A0AAW0YLL5</accession>
<reference evidence="3 4" key="1">
    <citation type="journal article" date="2024" name="bioRxiv">
        <title>Comparative genomics of Cryptococcus and Kwoniella reveals pathogenesis evolution and contrasting karyotype dynamics via intercentromeric recombination or chromosome fusion.</title>
        <authorList>
            <person name="Coelho M.A."/>
            <person name="David-Palma M."/>
            <person name="Shea T."/>
            <person name="Bowers K."/>
            <person name="McGinley-Smith S."/>
            <person name="Mohammad A.W."/>
            <person name="Gnirke A."/>
            <person name="Yurkov A.M."/>
            <person name="Nowrousian M."/>
            <person name="Sun S."/>
            <person name="Cuomo C.A."/>
            <person name="Heitman J."/>
        </authorList>
    </citation>
    <scope>NUCLEOTIDE SEQUENCE [LARGE SCALE GENOMIC DNA]</scope>
    <source>
        <strain evidence="3 4">CBS 13917</strain>
    </source>
</reference>
<dbReference type="Pfam" id="PF15024">
    <property type="entry name" value="Glyco_transf_18"/>
    <property type="match status" value="1"/>
</dbReference>
<comment type="caution">
    <text evidence="3">The sequence shown here is derived from an EMBL/GenBank/DDBJ whole genome shotgun (WGS) entry which is preliminary data.</text>
</comment>
<keyword evidence="4" id="KW-1185">Reference proteome</keyword>
<dbReference type="AlphaFoldDB" id="A0AAW0YLL5"/>
<dbReference type="Proteomes" id="UP001388673">
    <property type="component" value="Unassembled WGS sequence"/>
</dbReference>
<feature type="compositionally biased region" description="Polar residues" evidence="1">
    <location>
        <begin position="60"/>
        <end position="71"/>
    </location>
</feature>
<gene>
    <name evidence="3" type="ORF">IAR55_004128</name>
</gene>